<dbReference type="OrthoDB" id="2084015at2"/>
<evidence type="ECO:0000313" key="1">
    <source>
        <dbReference type="EMBL" id="TYS60476.1"/>
    </source>
</evidence>
<sequence length="110" mass="12111">MPIVPMKQEITVERGSTINREGKAIPDITFSLKCRVDEGSFLVQHKTTGTIGSETVVATLKILLDKLADIDYSDVITYQNELNATIKGKPKKINVKRSLSGKPVLTEVLL</sequence>
<reference evidence="1 2" key="1">
    <citation type="submission" date="2019-08" db="EMBL/GenBank/DDBJ databases">
        <title>Bacillus genomes from the desert of Cuatro Cienegas, Coahuila.</title>
        <authorList>
            <person name="Olmedo-Alvarez G."/>
        </authorList>
    </citation>
    <scope>NUCLEOTIDE SEQUENCE [LARGE SCALE GENOMIC DNA]</scope>
    <source>
        <strain evidence="1 2">CH28_1T</strain>
    </source>
</reference>
<evidence type="ECO:0000313" key="2">
    <source>
        <dbReference type="Proteomes" id="UP000322524"/>
    </source>
</evidence>
<organism evidence="1 2">
    <name type="scientific">Sutcliffiella horikoshii</name>
    <dbReference type="NCBI Taxonomy" id="79883"/>
    <lineage>
        <taxon>Bacteria</taxon>
        <taxon>Bacillati</taxon>
        <taxon>Bacillota</taxon>
        <taxon>Bacilli</taxon>
        <taxon>Bacillales</taxon>
        <taxon>Bacillaceae</taxon>
        <taxon>Sutcliffiella</taxon>
    </lineage>
</organism>
<accession>A0A5D4SFA4</accession>
<protein>
    <submittedName>
        <fullName evidence="1">Uncharacterized protein</fullName>
    </submittedName>
</protein>
<name>A0A5D4SFA4_9BACI</name>
<dbReference type="EMBL" id="VTEV01000015">
    <property type="protein sequence ID" value="TYS60476.1"/>
    <property type="molecule type" value="Genomic_DNA"/>
</dbReference>
<proteinExistence type="predicted"/>
<dbReference type="AlphaFoldDB" id="A0A5D4SFA4"/>
<gene>
    <name evidence="1" type="ORF">FZC76_21630</name>
</gene>
<dbReference type="RefSeq" id="WP_148990182.1">
    <property type="nucleotide sequence ID" value="NZ_VTEV01000015.1"/>
</dbReference>
<comment type="caution">
    <text evidence="1">The sequence shown here is derived from an EMBL/GenBank/DDBJ whole genome shotgun (WGS) entry which is preliminary data.</text>
</comment>
<dbReference type="Proteomes" id="UP000322524">
    <property type="component" value="Unassembled WGS sequence"/>
</dbReference>